<dbReference type="EMBL" id="BK015297">
    <property type="protein sequence ID" value="DAE00026.1"/>
    <property type="molecule type" value="Genomic_DNA"/>
</dbReference>
<accession>A0A8S5NZ87</accession>
<evidence type="ECO:0000313" key="1">
    <source>
        <dbReference type="EMBL" id="DAE00026.1"/>
    </source>
</evidence>
<organism evidence="1">
    <name type="scientific">Siphoviridae sp. ctiMP24</name>
    <dbReference type="NCBI Taxonomy" id="2825621"/>
    <lineage>
        <taxon>Viruses</taxon>
        <taxon>Duplodnaviria</taxon>
        <taxon>Heunggongvirae</taxon>
        <taxon>Uroviricota</taxon>
        <taxon>Caudoviricetes</taxon>
    </lineage>
</organism>
<name>A0A8S5NZ87_9CAUD</name>
<protein>
    <submittedName>
        <fullName evidence="1">Uncharacterized protein</fullName>
    </submittedName>
</protein>
<reference evidence="1" key="1">
    <citation type="journal article" date="2021" name="Proc. Natl. Acad. Sci. U.S.A.">
        <title>A Catalog of Tens of Thousands of Viruses from Human Metagenomes Reveals Hidden Associations with Chronic Diseases.</title>
        <authorList>
            <person name="Tisza M.J."/>
            <person name="Buck C.B."/>
        </authorList>
    </citation>
    <scope>NUCLEOTIDE SEQUENCE</scope>
    <source>
        <strain evidence="1">CtiMP24</strain>
    </source>
</reference>
<sequence>MAVFTIDGSSYDVEIVSLKRKFSVLDGDKAGRAADGSMMRNIIGTYYNYSMQINTERLSRSEYDSLYEILSAPADSHTVVLPYGRGTLSQQMYVTGGEDDLRIDNVGNIWDNLSIEFVAMTPKRKPS</sequence>
<proteinExistence type="predicted"/>